<feature type="region of interest" description="Disordered" evidence="1">
    <location>
        <begin position="1"/>
        <end position="52"/>
    </location>
</feature>
<evidence type="ECO:0008006" key="5">
    <source>
        <dbReference type="Google" id="ProtNLM"/>
    </source>
</evidence>
<sequence length="191" mass="20879">MSFIGANDHPNRHSPDDPLYYAPRPKRGMAHPRSGATPQTRSDDLPPIPPLSRSDQVREEAFAKFNHPLEAQFVYERRPPRGRLATAGAIAAAIGITVILALVLFNVFPRSKSDPSELAVSISTPASATPAQATSEDSQALLQGFKRFQTIQGNEDPERAVSEPASAGTVKEGPEKSQALLEKFIQWQQRK</sequence>
<keyword evidence="2" id="KW-0812">Transmembrane</keyword>
<comment type="caution">
    <text evidence="3">The sequence shown here is derived from an EMBL/GenBank/DDBJ whole genome shotgun (WGS) entry which is preliminary data.</text>
</comment>
<accession>A0A7Y4H6B1</accession>
<protein>
    <recommendedName>
        <fullName evidence="5">Transmembrane protein</fullName>
    </recommendedName>
</protein>
<dbReference type="Proteomes" id="UP000528734">
    <property type="component" value="Unassembled WGS sequence"/>
</dbReference>
<keyword evidence="4" id="KW-1185">Reference proteome</keyword>
<evidence type="ECO:0000256" key="1">
    <source>
        <dbReference type="SAM" id="MobiDB-lite"/>
    </source>
</evidence>
<evidence type="ECO:0000313" key="3">
    <source>
        <dbReference type="EMBL" id="NOJ48471.1"/>
    </source>
</evidence>
<name>A0A7Y4H6B1_9BRAD</name>
<reference evidence="3 4" key="1">
    <citation type="submission" date="2020-03" db="EMBL/GenBank/DDBJ databases">
        <title>Bradyrhizobium diversity isolated from nodules of Muelleranthus trifoliolatus.</title>
        <authorList>
            <person name="Klepa M."/>
            <person name="Helene L."/>
            <person name="Hungria M."/>
        </authorList>
    </citation>
    <scope>NUCLEOTIDE SEQUENCE [LARGE SCALE GENOMIC DNA]</scope>
    <source>
        <strain evidence="3 4">WSM 1744</strain>
    </source>
</reference>
<dbReference type="AlphaFoldDB" id="A0A7Y4H6B1"/>
<gene>
    <name evidence="3" type="ORF">HCN50_19820</name>
</gene>
<organism evidence="3 4">
    <name type="scientific">Bradyrhizobium archetypum</name>
    <dbReference type="NCBI Taxonomy" id="2721160"/>
    <lineage>
        <taxon>Bacteria</taxon>
        <taxon>Pseudomonadati</taxon>
        <taxon>Pseudomonadota</taxon>
        <taxon>Alphaproteobacteria</taxon>
        <taxon>Hyphomicrobiales</taxon>
        <taxon>Nitrobacteraceae</taxon>
        <taxon>Bradyrhizobium</taxon>
    </lineage>
</organism>
<keyword evidence="2" id="KW-0472">Membrane</keyword>
<evidence type="ECO:0000256" key="2">
    <source>
        <dbReference type="SAM" id="Phobius"/>
    </source>
</evidence>
<proteinExistence type="predicted"/>
<feature type="transmembrane region" description="Helical" evidence="2">
    <location>
        <begin position="84"/>
        <end position="108"/>
    </location>
</feature>
<evidence type="ECO:0000313" key="4">
    <source>
        <dbReference type="Proteomes" id="UP000528734"/>
    </source>
</evidence>
<dbReference type="RefSeq" id="WP_171711316.1">
    <property type="nucleotide sequence ID" value="NZ_JAAVLW010000005.1"/>
</dbReference>
<feature type="region of interest" description="Disordered" evidence="1">
    <location>
        <begin position="152"/>
        <end position="176"/>
    </location>
</feature>
<keyword evidence="2" id="KW-1133">Transmembrane helix</keyword>
<dbReference type="EMBL" id="JAAVLW010000005">
    <property type="protein sequence ID" value="NOJ48471.1"/>
    <property type="molecule type" value="Genomic_DNA"/>
</dbReference>